<accession>A0ABD3RBJ1</accession>
<feature type="domain" description="CFA20" evidence="1">
    <location>
        <begin position="82"/>
        <end position="190"/>
    </location>
</feature>
<name>A0ABD3RBJ1_9STRA</name>
<evidence type="ECO:0000313" key="3">
    <source>
        <dbReference type="Proteomes" id="UP001530377"/>
    </source>
</evidence>
<organism evidence="2 3">
    <name type="scientific">Cyclostephanos tholiformis</name>
    <dbReference type="NCBI Taxonomy" id="382380"/>
    <lineage>
        <taxon>Eukaryota</taxon>
        <taxon>Sar</taxon>
        <taxon>Stramenopiles</taxon>
        <taxon>Ochrophyta</taxon>
        <taxon>Bacillariophyta</taxon>
        <taxon>Coscinodiscophyceae</taxon>
        <taxon>Thalassiosirophycidae</taxon>
        <taxon>Stephanodiscales</taxon>
        <taxon>Stephanodiscaceae</taxon>
        <taxon>Cyclostephanos</taxon>
    </lineage>
</organism>
<dbReference type="InterPro" id="IPR040441">
    <property type="entry name" value="CFA20/CFAP20DC"/>
</dbReference>
<evidence type="ECO:0000259" key="1">
    <source>
        <dbReference type="Pfam" id="PF05018"/>
    </source>
</evidence>
<proteinExistence type="predicted"/>
<gene>
    <name evidence="2" type="ORF">ACHAXA_010622</name>
</gene>
<dbReference type="Pfam" id="PF05018">
    <property type="entry name" value="CFA20_dom"/>
    <property type="match status" value="2"/>
</dbReference>
<keyword evidence="3" id="KW-1185">Reference proteome</keyword>
<reference evidence="2 3" key="1">
    <citation type="submission" date="2024-10" db="EMBL/GenBank/DDBJ databases">
        <title>Updated reference genomes for cyclostephanoid diatoms.</title>
        <authorList>
            <person name="Roberts W.R."/>
            <person name="Alverson A.J."/>
        </authorList>
    </citation>
    <scope>NUCLEOTIDE SEQUENCE [LARGE SCALE GENOMIC DNA]</scope>
    <source>
        <strain evidence="2 3">AJA228-03</strain>
    </source>
</reference>
<dbReference type="Proteomes" id="UP001530377">
    <property type="component" value="Unassembled WGS sequence"/>
</dbReference>
<dbReference type="PANTHER" id="PTHR12458">
    <property type="entry name" value="ORF PROTEIN"/>
    <property type="match status" value="1"/>
</dbReference>
<dbReference type="EMBL" id="JALLPB020000440">
    <property type="protein sequence ID" value="KAL3809101.1"/>
    <property type="molecule type" value="Genomic_DNA"/>
</dbReference>
<feature type="domain" description="CFA20" evidence="1">
    <location>
        <begin position="250"/>
        <end position="310"/>
    </location>
</feature>
<comment type="caution">
    <text evidence="2">The sequence shown here is derived from an EMBL/GenBank/DDBJ whole genome shotgun (WGS) entry which is preliminary data.</text>
</comment>
<protein>
    <recommendedName>
        <fullName evidence="1">CFA20 domain-containing protein</fullName>
    </recommendedName>
</protein>
<evidence type="ECO:0000313" key="2">
    <source>
        <dbReference type="EMBL" id="KAL3809101.1"/>
    </source>
</evidence>
<dbReference type="InterPro" id="IPR007714">
    <property type="entry name" value="CFA20_dom"/>
</dbReference>
<sequence length="313" mass="35127">MFRNIYQTGVISILSARGSHPLQLWDVRSEEGSSDPGDRGGGKIRRVLRPTNVEYDAVRYSSGGMERGGGDVGVVDVVVDHDDDDDADGPYIEIDGIDLSRNYITCPPASSKGSDDDAPTTIITTRPSLGITLPYLYVTVRMPPKSDTDFSFEVTILDDGNTLRRFRASTYASTTVIRPDICVMPLRFEMQRGQRIARDEFLLPIGGGGSGGFDSEDDVRRCHYAPRSASCDGDGVVIDRDDDGDDIEKTQSCWNRLCLPLSEYTRRAYGTKFVETVWVRIHANCRLKRVYFAEREMNEDDELPGEFRLYHRR</sequence>
<dbReference type="AlphaFoldDB" id="A0ABD3RBJ1"/>